<dbReference type="Pfam" id="PF00291">
    <property type="entry name" value="PALP"/>
    <property type="match status" value="1"/>
</dbReference>
<evidence type="ECO:0000256" key="6">
    <source>
        <dbReference type="ARBA" id="ARBA00022605"/>
    </source>
</evidence>
<evidence type="ECO:0000313" key="15">
    <source>
        <dbReference type="Proteomes" id="UP001168167"/>
    </source>
</evidence>
<evidence type="ECO:0000256" key="12">
    <source>
        <dbReference type="PIRNR" id="PIRNR038945"/>
    </source>
</evidence>
<evidence type="ECO:0000256" key="7">
    <source>
        <dbReference type="ARBA" id="ARBA00022697"/>
    </source>
</evidence>
<comment type="catalytic activity">
    <reaction evidence="10 12">
        <text>O-phospho-L-homoserine + H2O = L-threonine + phosphate</text>
        <dbReference type="Rhea" id="RHEA:10840"/>
        <dbReference type="ChEBI" id="CHEBI:15377"/>
        <dbReference type="ChEBI" id="CHEBI:43474"/>
        <dbReference type="ChEBI" id="CHEBI:57590"/>
        <dbReference type="ChEBI" id="CHEBI:57926"/>
        <dbReference type="EC" id="4.2.3.1"/>
    </reaction>
</comment>
<keyword evidence="7 12" id="KW-0791">Threonine biosynthesis</keyword>
<evidence type="ECO:0000256" key="11">
    <source>
        <dbReference type="NCBIfam" id="TIGR00260"/>
    </source>
</evidence>
<keyword evidence="8 12" id="KW-0663">Pyridoxal phosphate</keyword>
<evidence type="ECO:0000256" key="9">
    <source>
        <dbReference type="ARBA" id="ARBA00047931"/>
    </source>
</evidence>
<dbReference type="NCBIfam" id="TIGR00260">
    <property type="entry name" value="thrC"/>
    <property type="match status" value="1"/>
</dbReference>
<dbReference type="SUPFAM" id="SSF53686">
    <property type="entry name" value="Tryptophan synthase beta subunit-like PLP-dependent enzymes"/>
    <property type="match status" value="1"/>
</dbReference>
<protein>
    <recommendedName>
        <fullName evidence="5 11">Threonine synthase</fullName>
        <ecNumber evidence="11 12">4.2.3.1</ecNumber>
    </recommendedName>
</protein>
<evidence type="ECO:0000256" key="2">
    <source>
        <dbReference type="ARBA" id="ARBA00004962"/>
    </source>
</evidence>
<evidence type="ECO:0000256" key="1">
    <source>
        <dbReference type="ARBA" id="ARBA00001933"/>
    </source>
</evidence>
<dbReference type="EMBL" id="JANQAO010000003">
    <property type="protein sequence ID" value="MDM5147892.1"/>
    <property type="molecule type" value="Genomic_DNA"/>
</dbReference>
<feature type="domain" description="Tryptophan synthase beta chain-like PALP" evidence="13">
    <location>
        <begin position="22"/>
        <end position="332"/>
    </location>
</feature>
<keyword evidence="12 14" id="KW-0456">Lyase</keyword>
<dbReference type="EC" id="4.2.3.1" evidence="11 12"/>
<name>A0ABT7QMK8_9GAMM</name>
<dbReference type="InterPro" id="IPR000634">
    <property type="entry name" value="Ser/Thr_deHydtase_PyrdxlP-BS"/>
</dbReference>
<dbReference type="PROSITE" id="PS00165">
    <property type="entry name" value="DEHYDRATASE_SER_THR"/>
    <property type="match status" value="1"/>
</dbReference>
<gene>
    <name evidence="14" type="primary">thrC</name>
    <name evidence="14" type="ORF">NQX30_05865</name>
</gene>
<dbReference type="PANTHER" id="PTHR10314">
    <property type="entry name" value="CYSTATHIONINE BETA-SYNTHASE"/>
    <property type="match status" value="1"/>
</dbReference>
<dbReference type="Gene3D" id="3.40.50.1100">
    <property type="match status" value="2"/>
</dbReference>
<evidence type="ECO:0000256" key="3">
    <source>
        <dbReference type="ARBA" id="ARBA00004979"/>
    </source>
</evidence>
<comment type="catalytic activity">
    <reaction evidence="9">
        <text>O-acetyl-L-serine + hydrogen sulfide = L-cysteine + acetate</text>
        <dbReference type="Rhea" id="RHEA:14829"/>
        <dbReference type="ChEBI" id="CHEBI:29919"/>
        <dbReference type="ChEBI" id="CHEBI:30089"/>
        <dbReference type="ChEBI" id="CHEBI:35235"/>
        <dbReference type="ChEBI" id="CHEBI:58340"/>
        <dbReference type="EC" id="2.5.1.47"/>
    </reaction>
</comment>
<keyword evidence="6 12" id="KW-0028">Amino-acid biosynthesis</keyword>
<evidence type="ECO:0000256" key="5">
    <source>
        <dbReference type="ARBA" id="ARBA00018679"/>
    </source>
</evidence>
<dbReference type="GO" id="GO:0004795">
    <property type="term" value="F:threonine synthase activity"/>
    <property type="evidence" value="ECO:0007669"/>
    <property type="project" value="UniProtKB-EC"/>
</dbReference>
<evidence type="ECO:0000259" key="13">
    <source>
        <dbReference type="Pfam" id="PF00291"/>
    </source>
</evidence>
<dbReference type="InterPro" id="IPR004450">
    <property type="entry name" value="Thr_synthase-like"/>
</dbReference>
<evidence type="ECO:0000313" key="14">
    <source>
        <dbReference type="EMBL" id="MDM5147892.1"/>
    </source>
</evidence>
<dbReference type="InterPro" id="IPR001926">
    <property type="entry name" value="TrpB-like_PALP"/>
</dbReference>
<reference evidence="14" key="1">
    <citation type="submission" date="2022-08" db="EMBL/GenBank/DDBJ databases">
        <authorList>
            <person name="Dzunkova M."/>
            <person name="La Clair J."/>
            <person name="Tyml T."/>
            <person name="Doud D."/>
            <person name="Schulz F."/>
            <person name="Piquer S."/>
            <person name="Porcel Sanchis D."/>
            <person name="Osborn A."/>
            <person name="Robinson D."/>
            <person name="Louie K.B."/>
            <person name="Bowen B.P."/>
            <person name="Bowers R."/>
            <person name="Lee J."/>
            <person name="Arnau Llombart V."/>
            <person name="Diaz Villanueva W."/>
            <person name="Gosliner T."/>
            <person name="Northen T."/>
            <person name="Cheng J.-F."/>
            <person name="Burkart M.D."/>
            <person name="Woyke T."/>
        </authorList>
    </citation>
    <scope>NUCLEOTIDE SEQUENCE</scope>
    <source>
        <strain evidence="14">Df01</strain>
    </source>
</reference>
<comment type="similarity">
    <text evidence="4 12">Belongs to the threonine synthase family.</text>
</comment>
<accession>A0ABT7QMK8</accession>
<reference evidence="14" key="2">
    <citation type="journal article" date="2023" name="Microbiome">
        <title>Synthase-selected sorting approach identifies a beta-lactone synthase in a nudibranch symbiotic bacterium.</title>
        <authorList>
            <person name="Dzunkova M."/>
            <person name="La Clair J.J."/>
            <person name="Tyml T."/>
            <person name="Doud D."/>
            <person name="Schulz F."/>
            <person name="Piquer-Esteban S."/>
            <person name="Porcel Sanchis D."/>
            <person name="Osborn A."/>
            <person name="Robinson D."/>
            <person name="Louie K.B."/>
            <person name="Bowen B.P."/>
            <person name="Bowers R.M."/>
            <person name="Lee J."/>
            <person name="Arnau V."/>
            <person name="Diaz-Villanueva W."/>
            <person name="Stepanauskas R."/>
            <person name="Gosliner T."/>
            <person name="Date S.V."/>
            <person name="Northen T.R."/>
            <person name="Cheng J.F."/>
            <person name="Burkart M.D."/>
            <person name="Woyke T."/>
        </authorList>
    </citation>
    <scope>NUCLEOTIDE SEQUENCE</scope>
    <source>
        <strain evidence="14">Df01</strain>
    </source>
</reference>
<dbReference type="InterPro" id="IPR026260">
    <property type="entry name" value="Thr_Synthase_bac/arc"/>
</dbReference>
<proteinExistence type="inferred from homology"/>
<evidence type="ECO:0000256" key="8">
    <source>
        <dbReference type="ARBA" id="ARBA00022898"/>
    </source>
</evidence>
<evidence type="ECO:0000256" key="4">
    <source>
        <dbReference type="ARBA" id="ARBA00005517"/>
    </source>
</evidence>
<dbReference type="CDD" id="cd01563">
    <property type="entry name" value="Thr-synth_1"/>
    <property type="match status" value="1"/>
</dbReference>
<comment type="pathway">
    <text evidence="2">Amino-acid biosynthesis; L-cysteine biosynthesis; L-cysteine from L-serine: step 2/2.</text>
</comment>
<comment type="function">
    <text evidence="12">Catalyzes the gamma-elimination of phosphate from L-phosphohomoserine and the beta-addition of water to produce L-threonine.</text>
</comment>
<comment type="cofactor">
    <cofactor evidence="1 12">
        <name>pyridoxal 5'-phosphate</name>
        <dbReference type="ChEBI" id="CHEBI:597326"/>
    </cofactor>
</comment>
<comment type="caution">
    <text evidence="14">The sequence shown here is derived from an EMBL/GenBank/DDBJ whole genome shotgun (WGS) entry which is preliminary data.</text>
</comment>
<evidence type="ECO:0000256" key="10">
    <source>
        <dbReference type="ARBA" id="ARBA00049144"/>
    </source>
</evidence>
<keyword evidence="15" id="KW-1185">Reference proteome</keyword>
<dbReference type="InterPro" id="IPR050214">
    <property type="entry name" value="Cys_Synth/Cystath_Beta-Synth"/>
</dbReference>
<sequence>MSGLIATYRNRLPLAADAPPLSLGEGNTPLVELVNILLPESVRLWVKIEGANPTASFKDRGMAVAIAAAVEQGARCVICASTGNTSASAAAYAARAKLPCIVLIPAGKVAAGKISQAVAHGAEIVQISGNFDDAMTVVKNFSDSGEVAVVNSINPMRLQGQKTAAFEIITDLPGVPDYHALPVGNAGNITAHWLGYSEAAGKGTAACTFCRGECRFTDMPVAKQRPTMLGYQAENAAPFLNGNPVLNPETVATAIRIGNPQSYEVAKLVLTESGGWVGAVSDAQILQTQKLLASQEGVFCEPASAASVAGVLADLKSEKLRGPARIVCTLTGHGLKNPEIFGAPDTRVVAAEVDAIRKLIYSTIQQRQ</sequence>
<dbReference type="PIRSF" id="PIRSF038945">
    <property type="entry name" value="Thr_synthase"/>
    <property type="match status" value="1"/>
</dbReference>
<comment type="pathway">
    <text evidence="3 12">Amino-acid biosynthesis; L-threonine biosynthesis; L-threonine from L-aspartate: step 5/5.</text>
</comment>
<organism evidence="14 15">
    <name type="scientific">Candidatus Doriopsillibacter californiensis</name>
    <dbReference type="NCBI Taxonomy" id="2970740"/>
    <lineage>
        <taxon>Bacteria</taxon>
        <taxon>Pseudomonadati</taxon>
        <taxon>Pseudomonadota</taxon>
        <taxon>Gammaproteobacteria</taxon>
        <taxon>Candidatus Tethybacterales</taxon>
        <taxon>Candidatus Persebacteraceae</taxon>
        <taxon>Candidatus Doriopsillibacter</taxon>
    </lineage>
</organism>
<dbReference type="Proteomes" id="UP001168167">
    <property type="component" value="Unassembled WGS sequence"/>
</dbReference>
<dbReference type="InterPro" id="IPR036052">
    <property type="entry name" value="TrpB-like_PALP_sf"/>
</dbReference>